<dbReference type="Proteomes" id="UP000187203">
    <property type="component" value="Unassembled WGS sequence"/>
</dbReference>
<proteinExistence type="predicted"/>
<keyword evidence="2" id="KW-1185">Reference proteome</keyword>
<comment type="caution">
    <text evidence="1">The sequence shown here is derived from an EMBL/GenBank/DDBJ whole genome shotgun (WGS) entry which is preliminary data.</text>
</comment>
<organism evidence="1 2">
    <name type="scientific">Corchorus olitorius</name>
    <dbReference type="NCBI Taxonomy" id="93759"/>
    <lineage>
        <taxon>Eukaryota</taxon>
        <taxon>Viridiplantae</taxon>
        <taxon>Streptophyta</taxon>
        <taxon>Embryophyta</taxon>
        <taxon>Tracheophyta</taxon>
        <taxon>Spermatophyta</taxon>
        <taxon>Magnoliopsida</taxon>
        <taxon>eudicotyledons</taxon>
        <taxon>Gunneridae</taxon>
        <taxon>Pentapetalae</taxon>
        <taxon>rosids</taxon>
        <taxon>malvids</taxon>
        <taxon>Malvales</taxon>
        <taxon>Malvaceae</taxon>
        <taxon>Grewioideae</taxon>
        <taxon>Apeibeae</taxon>
        <taxon>Corchorus</taxon>
    </lineage>
</organism>
<sequence length="53" mass="6033">MPLDEVRKLLKASSRLPHLRSVTGFSKILRQPCESRDIPTEIQALRYEILAVG</sequence>
<reference evidence="2" key="1">
    <citation type="submission" date="2013-09" db="EMBL/GenBank/DDBJ databases">
        <title>Corchorus olitorius genome sequencing.</title>
        <authorList>
            <person name="Alam M."/>
            <person name="Haque M.S."/>
            <person name="Islam M.S."/>
            <person name="Emdad E.M."/>
            <person name="Islam M.M."/>
            <person name="Ahmed B."/>
            <person name="Halim A."/>
            <person name="Hossen Q.M.M."/>
            <person name="Hossain M.Z."/>
            <person name="Ahmed R."/>
            <person name="Khan M.M."/>
            <person name="Islam R."/>
            <person name="Rashid M.M."/>
            <person name="Khan S.A."/>
            <person name="Rahman M.S."/>
            <person name="Alam M."/>
            <person name="Yahiya A.S."/>
            <person name="Khan M.S."/>
            <person name="Azam M.S."/>
            <person name="Haque T."/>
            <person name="Lashkar M.Z.H."/>
            <person name="Akhand A.I."/>
            <person name="Morshed G."/>
            <person name="Roy S."/>
            <person name="Uddin K.S."/>
            <person name="Rabeya T."/>
            <person name="Hossain A.S."/>
            <person name="Chowdhury A."/>
            <person name="Snigdha A.R."/>
            <person name="Mortoza M.S."/>
            <person name="Matin S.A."/>
            <person name="Hoque S.M.E."/>
            <person name="Islam M.K."/>
            <person name="Roy D.K."/>
            <person name="Haider R."/>
            <person name="Moosa M.M."/>
            <person name="Elias S.M."/>
            <person name="Hasan A.M."/>
            <person name="Jahan S."/>
            <person name="Shafiuddin M."/>
            <person name="Mahmood N."/>
            <person name="Shommy N.S."/>
        </authorList>
    </citation>
    <scope>NUCLEOTIDE SEQUENCE [LARGE SCALE GENOMIC DNA]</scope>
    <source>
        <strain evidence="2">cv. O-4</strain>
    </source>
</reference>
<protein>
    <submittedName>
        <fullName evidence="1">Uncharacterized protein</fullName>
    </submittedName>
</protein>
<evidence type="ECO:0000313" key="1">
    <source>
        <dbReference type="EMBL" id="OMP09905.1"/>
    </source>
</evidence>
<dbReference type="EMBL" id="AWUE01012124">
    <property type="protein sequence ID" value="OMP09905.1"/>
    <property type="molecule type" value="Genomic_DNA"/>
</dbReference>
<name>A0A1R3KS37_9ROSI</name>
<evidence type="ECO:0000313" key="2">
    <source>
        <dbReference type="Proteomes" id="UP000187203"/>
    </source>
</evidence>
<dbReference type="AlphaFoldDB" id="A0A1R3KS37"/>
<accession>A0A1R3KS37</accession>
<gene>
    <name evidence="1" type="ORF">COLO4_05023</name>
</gene>